<keyword evidence="1" id="KW-0732">Signal</keyword>
<evidence type="ECO:0000313" key="2">
    <source>
        <dbReference type="EMBL" id="DAA34666.1"/>
    </source>
</evidence>
<sequence>MKALQFCSPLLIAFMLSFLHPVLNSSWPYSDEFVKFLNTSEKIWIYNSTEKSKVRCKVDVMTSIDSEDYYFNRTIYWDDDRNTTTELLAALFEEVSLVGPRYSGTNTTEYLLYQNDNSTCSVYRVSFPYERGWYELRLRDSLLTQGPTVDCQEFFSNRTQKYNQTNFTGCGYIL</sequence>
<evidence type="ECO:0000256" key="1">
    <source>
        <dbReference type="SAM" id="SignalP"/>
    </source>
</evidence>
<feature type="chain" id="PRO_5003253435" evidence="1">
    <location>
        <begin position="26"/>
        <end position="174"/>
    </location>
</feature>
<dbReference type="AlphaFoldDB" id="F0JA00"/>
<dbReference type="InterPro" id="IPR012674">
    <property type="entry name" value="Calycin"/>
</dbReference>
<organism evidence="2">
    <name type="scientific">Amblyomma variegatum</name>
    <name type="common">Tropical bont tick</name>
    <dbReference type="NCBI Taxonomy" id="34610"/>
    <lineage>
        <taxon>Eukaryota</taxon>
        <taxon>Metazoa</taxon>
        <taxon>Ecdysozoa</taxon>
        <taxon>Arthropoda</taxon>
        <taxon>Chelicerata</taxon>
        <taxon>Arachnida</taxon>
        <taxon>Acari</taxon>
        <taxon>Parasitiformes</taxon>
        <taxon>Ixodida</taxon>
        <taxon>Ixodoidea</taxon>
        <taxon>Ixodidae</taxon>
        <taxon>Amblyomminae</taxon>
        <taxon>Amblyomma</taxon>
    </lineage>
</organism>
<dbReference type="EMBL" id="BK007701">
    <property type="protein sequence ID" value="DAA34666.1"/>
    <property type="molecule type" value="mRNA"/>
</dbReference>
<feature type="signal peptide" evidence="1">
    <location>
        <begin position="1"/>
        <end position="25"/>
    </location>
</feature>
<proteinExistence type="evidence at transcript level"/>
<protein>
    <submittedName>
        <fullName evidence="2">Salivary lipocalin</fullName>
    </submittedName>
</protein>
<accession>F0JA00</accession>
<name>F0JA00_AMBVA</name>
<reference evidence="2" key="1">
    <citation type="journal article" date="2011" name="BMC Genomics">
        <title>A further insight into the sialome of the tropical bont tick, Amblyomma variegatum.</title>
        <authorList>
            <person name="Ribeiro J.M."/>
            <person name="Anderson J.M."/>
            <person name="Manoukis N.C."/>
            <person name="Meng Z."/>
            <person name="Francishetti I.M."/>
        </authorList>
    </citation>
    <scope>NUCLEOTIDE SEQUENCE</scope>
    <source>
        <strain evidence="2">Amb_var-191</strain>
        <tissue evidence="2">Salivary gland</tissue>
    </source>
</reference>
<dbReference type="Gene3D" id="2.40.128.20">
    <property type="match status" value="1"/>
</dbReference>